<dbReference type="AlphaFoldDB" id="A0AAD1UR24"/>
<evidence type="ECO:0000313" key="2">
    <source>
        <dbReference type="Proteomes" id="UP001295684"/>
    </source>
</evidence>
<comment type="caution">
    <text evidence="1">The sequence shown here is derived from an EMBL/GenBank/DDBJ whole genome shotgun (WGS) entry which is preliminary data.</text>
</comment>
<accession>A0AAD1UR24</accession>
<keyword evidence="2" id="KW-1185">Reference proteome</keyword>
<proteinExistence type="predicted"/>
<dbReference type="Proteomes" id="UP001295684">
    <property type="component" value="Unassembled WGS sequence"/>
</dbReference>
<reference evidence="1" key="1">
    <citation type="submission" date="2023-07" db="EMBL/GenBank/DDBJ databases">
        <authorList>
            <consortium name="AG Swart"/>
            <person name="Singh M."/>
            <person name="Singh A."/>
            <person name="Seah K."/>
            <person name="Emmerich C."/>
        </authorList>
    </citation>
    <scope>NUCLEOTIDE SEQUENCE</scope>
    <source>
        <strain evidence="1">DP1</strain>
    </source>
</reference>
<organism evidence="1 2">
    <name type="scientific">Euplotes crassus</name>
    <dbReference type="NCBI Taxonomy" id="5936"/>
    <lineage>
        <taxon>Eukaryota</taxon>
        <taxon>Sar</taxon>
        <taxon>Alveolata</taxon>
        <taxon>Ciliophora</taxon>
        <taxon>Intramacronucleata</taxon>
        <taxon>Spirotrichea</taxon>
        <taxon>Hypotrichia</taxon>
        <taxon>Euplotida</taxon>
        <taxon>Euplotidae</taxon>
        <taxon>Moneuplotes</taxon>
    </lineage>
</organism>
<name>A0AAD1UR24_EUPCR</name>
<evidence type="ECO:0000313" key="1">
    <source>
        <dbReference type="EMBL" id="CAI2371630.1"/>
    </source>
</evidence>
<protein>
    <submittedName>
        <fullName evidence="1">Uncharacterized protein</fullName>
    </submittedName>
</protein>
<gene>
    <name evidence="1" type="ORF">ECRASSUSDP1_LOCUS12954</name>
</gene>
<dbReference type="EMBL" id="CAMPGE010012875">
    <property type="protein sequence ID" value="CAI2371630.1"/>
    <property type="molecule type" value="Genomic_DNA"/>
</dbReference>
<sequence>MRKIPFFKHKFNPMKEAYPQNYSKNPKKNLLFHKDKLAIPPSEPYKPGVYTKFADRGKDPLIPCQSTFEAHVCLYKALKNKRFEEFSAKFDEFSEEINNFEVNQMSKILKNLSEGYINLKNAHEVYPEEVTQIDAITSLQKDKKVFKIFRQIRKDYIEQLKFHQELSKSKAHKPPHLYIAYINLCLDTYMYHCTPRFQEIMHPTNNEISWPLKVDLDNKLYLEKFYRAKFDKNPKIFMGVKVRSKELFSRYSKAEGTNFHK</sequence>